<evidence type="ECO:0000313" key="3">
    <source>
        <dbReference type="Proteomes" id="UP000664163"/>
    </source>
</evidence>
<keyword evidence="1" id="KW-0472">Membrane</keyword>
<evidence type="ECO:0008006" key="4">
    <source>
        <dbReference type="Google" id="ProtNLM"/>
    </source>
</evidence>
<dbReference type="Proteomes" id="UP000664163">
    <property type="component" value="Unassembled WGS sequence"/>
</dbReference>
<reference evidence="2 3" key="1">
    <citation type="submission" date="2021-03" db="EMBL/GenBank/DDBJ databases">
        <title>Muricauda sp. CAU 1631 isolated from Incheon.</title>
        <authorList>
            <person name="Kim W."/>
        </authorList>
    </citation>
    <scope>NUCLEOTIDE SEQUENCE [LARGE SCALE GENOMIC DNA]</scope>
    <source>
        <strain evidence="2 3">CAU 1631</strain>
    </source>
</reference>
<dbReference type="EMBL" id="JAFLND010000001">
    <property type="protein sequence ID" value="MBO0329750.1"/>
    <property type="molecule type" value="Genomic_DNA"/>
</dbReference>
<comment type="caution">
    <text evidence="2">The sequence shown here is derived from an EMBL/GenBank/DDBJ whole genome shotgun (WGS) entry which is preliminary data.</text>
</comment>
<feature type="transmembrane region" description="Helical" evidence="1">
    <location>
        <begin position="20"/>
        <end position="38"/>
    </location>
</feature>
<accession>A0ABS3EU23</accession>
<evidence type="ECO:0000313" key="2">
    <source>
        <dbReference type="EMBL" id="MBO0329750.1"/>
    </source>
</evidence>
<feature type="transmembrane region" description="Helical" evidence="1">
    <location>
        <begin position="44"/>
        <end position="64"/>
    </location>
</feature>
<proteinExistence type="predicted"/>
<keyword evidence="3" id="KW-1185">Reference proteome</keyword>
<evidence type="ECO:0000256" key="1">
    <source>
        <dbReference type="SAM" id="Phobius"/>
    </source>
</evidence>
<keyword evidence="1" id="KW-1133">Transmembrane helix</keyword>
<keyword evidence="1" id="KW-0812">Transmembrane</keyword>
<organism evidence="2 3">
    <name type="scientific">[Muricauda] lutisoli</name>
    <dbReference type="NCBI Taxonomy" id="2816035"/>
    <lineage>
        <taxon>Bacteria</taxon>
        <taxon>Pseudomonadati</taxon>
        <taxon>Bacteroidota</taxon>
        <taxon>Flavobacteriia</taxon>
        <taxon>Flavobacteriales</taxon>
        <taxon>Flavobacteriaceae</taxon>
        <taxon>Allomuricauda</taxon>
    </lineage>
</organism>
<dbReference type="RefSeq" id="WP_207070208.1">
    <property type="nucleotide sequence ID" value="NZ_JAFLND010000001.1"/>
</dbReference>
<gene>
    <name evidence="2" type="ORF">J0X13_04275</name>
</gene>
<sequence>MEIKADSYITNTTVYRLSIYSYGVAVLALISLLFYNWLTEDVNQTVIIILGLLIILAGIIGRIASTASGNYYWHHIKNKLRIDKDSIELASVNYGLKDITLLKFNITDFENSKPFLYKYILKDTRNMIRFKSEEDIVQIHFKPENKSENDYLKELKQLWNI</sequence>
<name>A0ABS3EU23_9FLAO</name>
<protein>
    <recommendedName>
        <fullName evidence="4">YcxB-like protein domain-containing protein</fullName>
    </recommendedName>
</protein>